<evidence type="ECO:0000256" key="3">
    <source>
        <dbReference type="ARBA" id="ARBA00022670"/>
    </source>
</evidence>
<sequence length="603" mass="64346">MWRFLTAPFRAIWWLIDGLRRVLANLLLLLVVLLIAMAWWLSRAPDIADGSVLFLAPEGRLVEAATPPAPADLLQGGRGVGEVVLDDVLTAIRRAATDSRIRALVIETDRLGPAPVTKLAAIRDAIAAFKTSGKPVIARARRFNQAQYYLATAADEVVMAPDGYVLLQGLARYDTYYKRALDHLGVRVQVFRAGKYKSFVEPYTRSDMSPEDRAVTRELLDAVWGQLRADVAAARKITPAAVDDFVIDYRGLLAAAGGDTAQMAKRQGLVDTLMDDNAWAAYLQSRFALAPALVSPNRVDVGPYLAATDDWLPQDGGTVAVLTAQGAIVDGDGPPGTVGGDAIVTLLQALRDDARVRAVVVRIDSPGGSAFASEQIRLALQALRDAGKPVVASMSSVAASGGYWIATGADEIWAAPLTLTGSIGVFGLFPDISEPMQRLGLDVDGVATAPLAGALDPRRPLSDDAIAALQMGVDHTYASFLKRVAESRNMSLEAADAVAQGRVWTGSEAKARGLVDQLGGLDQAVAAAARLAGLTTYHRVDAEMPLPLRLQLLQHVMPELSGGASGGLAGQWLSQIRQDALELLSWNDPDQRYAHCQCVPLAP</sequence>
<evidence type="ECO:0000259" key="9">
    <source>
        <dbReference type="Pfam" id="PF01343"/>
    </source>
</evidence>
<dbReference type="NCBIfam" id="TIGR00706">
    <property type="entry name" value="SppA_dom"/>
    <property type="match status" value="1"/>
</dbReference>
<dbReference type="Gene3D" id="3.90.226.10">
    <property type="entry name" value="2-enoyl-CoA Hydratase, Chain A, domain 1"/>
    <property type="match status" value="3"/>
</dbReference>
<evidence type="ECO:0000256" key="1">
    <source>
        <dbReference type="ARBA" id="ARBA00004370"/>
    </source>
</evidence>
<evidence type="ECO:0000256" key="2">
    <source>
        <dbReference type="ARBA" id="ARBA00008683"/>
    </source>
</evidence>
<dbReference type="PANTHER" id="PTHR33209">
    <property type="entry name" value="PROTEASE 4"/>
    <property type="match status" value="1"/>
</dbReference>
<dbReference type="SUPFAM" id="SSF52096">
    <property type="entry name" value="ClpP/crotonase"/>
    <property type="match status" value="2"/>
</dbReference>
<dbReference type="CDD" id="cd07018">
    <property type="entry name" value="S49_SppA_67K_type"/>
    <property type="match status" value="1"/>
</dbReference>
<comment type="subcellular location">
    <subcellularLocation>
        <location evidence="1">Membrane</location>
    </subcellularLocation>
</comment>
<organism evidence="10 11">
    <name type="scientific">Denitromonas iodatirespirans</name>
    <dbReference type="NCBI Taxonomy" id="2795389"/>
    <lineage>
        <taxon>Bacteria</taxon>
        <taxon>Pseudomonadati</taxon>
        <taxon>Pseudomonadota</taxon>
        <taxon>Betaproteobacteria</taxon>
        <taxon>Rhodocyclales</taxon>
        <taxon>Zoogloeaceae</taxon>
        <taxon>Denitromonas</taxon>
    </lineage>
</organism>
<evidence type="ECO:0000256" key="5">
    <source>
        <dbReference type="ARBA" id="ARBA00022825"/>
    </source>
</evidence>
<keyword evidence="4" id="KW-0378">Hydrolase</keyword>
<proteinExistence type="inferred from homology"/>
<dbReference type="InterPro" id="IPR002142">
    <property type="entry name" value="Peptidase_S49"/>
</dbReference>
<keyword evidence="8" id="KW-1133">Transmembrane helix</keyword>
<dbReference type="GO" id="GO:0006465">
    <property type="term" value="P:signal peptide processing"/>
    <property type="evidence" value="ECO:0007669"/>
    <property type="project" value="InterPro"/>
</dbReference>
<evidence type="ECO:0000256" key="6">
    <source>
        <dbReference type="ARBA" id="ARBA00023136"/>
    </source>
</evidence>
<dbReference type="NCBIfam" id="TIGR00705">
    <property type="entry name" value="SppA_67K"/>
    <property type="match status" value="1"/>
</dbReference>
<reference evidence="11" key="1">
    <citation type="journal article" date="2022" name="ISME J.">
        <title>Genetic and phylogenetic analysis of dissimilatory iodate-reducing bacteria identifies potential niches across the world's oceans.</title>
        <authorList>
            <person name="Reyes-Umana V."/>
            <person name="Henning Z."/>
            <person name="Lee K."/>
            <person name="Barnum T.P."/>
            <person name="Coates J.D."/>
        </authorList>
    </citation>
    <scope>NUCLEOTIDE SEQUENCE [LARGE SCALE GENOMIC DNA]</scope>
    <source>
        <strain evidence="11">IR12</strain>
    </source>
</reference>
<dbReference type="InterPro" id="IPR004635">
    <property type="entry name" value="Pept_S49_SppA"/>
</dbReference>
<dbReference type="InterPro" id="IPR029045">
    <property type="entry name" value="ClpP/crotonase-like_dom_sf"/>
</dbReference>
<accession>A0A944HBA5</accession>
<feature type="active site" description="Proton donor/acceptor" evidence="7">
    <location>
        <position position="197"/>
    </location>
</feature>
<feature type="domain" description="Peptidase S49" evidence="9">
    <location>
        <begin position="129"/>
        <end position="274"/>
    </location>
</feature>
<feature type="domain" description="Peptidase S49" evidence="9">
    <location>
        <begin position="383"/>
        <end position="534"/>
    </location>
</feature>
<dbReference type="Proteomes" id="UP000694660">
    <property type="component" value="Unassembled WGS sequence"/>
</dbReference>
<dbReference type="InterPro" id="IPR047217">
    <property type="entry name" value="S49_SppA_67K_type_N"/>
</dbReference>
<evidence type="ECO:0000256" key="7">
    <source>
        <dbReference type="PIRSR" id="PIRSR001217-1"/>
    </source>
</evidence>
<dbReference type="InterPro" id="IPR004634">
    <property type="entry name" value="Pept_S49_pIV"/>
</dbReference>
<dbReference type="GO" id="GO:0008236">
    <property type="term" value="F:serine-type peptidase activity"/>
    <property type="evidence" value="ECO:0007669"/>
    <property type="project" value="UniProtKB-KW"/>
</dbReference>
<dbReference type="PANTHER" id="PTHR33209:SF1">
    <property type="entry name" value="PEPTIDASE S49 DOMAIN-CONTAINING PROTEIN"/>
    <property type="match status" value="1"/>
</dbReference>
<dbReference type="AlphaFoldDB" id="A0A944HBA5"/>
<keyword evidence="11" id="KW-1185">Reference proteome</keyword>
<keyword evidence="6 8" id="KW-0472">Membrane</keyword>
<comment type="caution">
    <text evidence="10">The sequence shown here is derived from an EMBL/GenBank/DDBJ whole genome shotgun (WGS) entry which is preliminary data.</text>
</comment>
<dbReference type="EMBL" id="JAEKFT010000002">
    <property type="protein sequence ID" value="MBT0960116.1"/>
    <property type="molecule type" value="Genomic_DNA"/>
</dbReference>
<name>A0A944HBA5_DENI1</name>
<comment type="similarity">
    <text evidence="2">Belongs to the peptidase S49 family.</text>
</comment>
<dbReference type="Gene3D" id="6.20.330.10">
    <property type="match status" value="1"/>
</dbReference>
<protein>
    <submittedName>
        <fullName evidence="10">Signal peptide peptidase SppA</fullName>
    </submittedName>
</protein>
<dbReference type="Pfam" id="PF01343">
    <property type="entry name" value="Peptidase_S49"/>
    <property type="match status" value="2"/>
</dbReference>
<gene>
    <name evidence="10" type="primary">sppA</name>
    <name evidence="10" type="ORF">I8J34_02920</name>
</gene>
<dbReference type="RefSeq" id="WP_214359868.1">
    <property type="nucleotide sequence ID" value="NZ_JAEKFT010000002.1"/>
</dbReference>
<keyword evidence="3" id="KW-0645">Protease</keyword>
<evidence type="ECO:0000256" key="4">
    <source>
        <dbReference type="ARBA" id="ARBA00022801"/>
    </source>
</evidence>
<feature type="transmembrane region" description="Helical" evidence="8">
    <location>
        <begin position="21"/>
        <end position="41"/>
    </location>
</feature>
<dbReference type="CDD" id="cd07023">
    <property type="entry name" value="S49_Sppa_N_C"/>
    <property type="match status" value="1"/>
</dbReference>
<evidence type="ECO:0000313" key="11">
    <source>
        <dbReference type="Proteomes" id="UP000694660"/>
    </source>
</evidence>
<feature type="active site" description="Nucleophile" evidence="7">
    <location>
        <position position="400"/>
    </location>
</feature>
<dbReference type="PIRSF" id="PIRSF001217">
    <property type="entry name" value="Protease_4_SppA"/>
    <property type="match status" value="1"/>
</dbReference>
<keyword evidence="5" id="KW-0720">Serine protease</keyword>
<evidence type="ECO:0000313" key="10">
    <source>
        <dbReference type="EMBL" id="MBT0960116.1"/>
    </source>
</evidence>
<evidence type="ECO:0000256" key="8">
    <source>
        <dbReference type="SAM" id="Phobius"/>
    </source>
</evidence>
<keyword evidence="8" id="KW-0812">Transmembrane</keyword>
<dbReference type="GO" id="GO:0016020">
    <property type="term" value="C:membrane"/>
    <property type="evidence" value="ECO:0007669"/>
    <property type="project" value="UniProtKB-SubCell"/>
</dbReference>
<dbReference type="InterPro" id="IPR047272">
    <property type="entry name" value="S49_SppA_C"/>
</dbReference>